<name>A0A915KMC1_ROMCU</name>
<reference evidence="2" key="1">
    <citation type="submission" date="2022-11" db="UniProtKB">
        <authorList>
            <consortium name="WormBaseParasite"/>
        </authorList>
    </citation>
    <scope>IDENTIFICATION</scope>
</reference>
<accession>A0A915KMC1</accession>
<protein>
    <submittedName>
        <fullName evidence="2">Uncharacterized protein</fullName>
    </submittedName>
</protein>
<evidence type="ECO:0000313" key="2">
    <source>
        <dbReference type="WBParaSite" id="nRc.2.0.1.t38931-RA"/>
    </source>
</evidence>
<dbReference type="Proteomes" id="UP000887565">
    <property type="component" value="Unplaced"/>
</dbReference>
<dbReference type="WBParaSite" id="nRc.2.0.1.t38931-RA">
    <property type="protein sequence ID" value="nRc.2.0.1.t38931-RA"/>
    <property type="gene ID" value="nRc.2.0.1.g38931"/>
</dbReference>
<organism evidence="1 2">
    <name type="scientific">Romanomermis culicivorax</name>
    <name type="common">Nematode worm</name>
    <dbReference type="NCBI Taxonomy" id="13658"/>
    <lineage>
        <taxon>Eukaryota</taxon>
        <taxon>Metazoa</taxon>
        <taxon>Ecdysozoa</taxon>
        <taxon>Nematoda</taxon>
        <taxon>Enoplea</taxon>
        <taxon>Dorylaimia</taxon>
        <taxon>Mermithida</taxon>
        <taxon>Mermithoidea</taxon>
        <taxon>Mermithidae</taxon>
        <taxon>Romanomermis</taxon>
    </lineage>
</organism>
<evidence type="ECO:0000313" key="1">
    <source>
        <dbReference type="Proteomes" id="UP000887565"/>
    </source>
</evidence>
<sequence length="86" mass="9803">MRLGTLKTLFQMKKTAMHVDIFSQLVCEKGAREFCHGFCLIDSPILLRFDMIDATGEVSANAALLEIRKSISIMLKRLKRMIIKDT</sequence>
<keyword evidence="1" id="KW-1185">Reference proteome</keyword>
<proteinExistence type="predicted"/>
<dbReference type="AlphaFoldDB" id="A0A915KMC1"/>